<dbReference type="GO" id="GO:0000727">
    <property type="term" value="P:double-strand break repair via break-induced replication"/>
    <property type="evidence" value="ECO:0007669"/>
    <property type="project" value="TreeGrafter"/>
</dbReference>
<dbReference type="SUPFAM" id="SSF160059">
    <property type="entry name" value="PriA/YqbF domain"/>
    <property type="match status" value="1"/>
</dbReference>
<protein>
    <recommendedName>
        <fullName evidence="1">DNA replication complex GINS protein SLD5</fullName>
    </recommendedName>
</protein>
<sequence length="228" mass="26236">MEEDDDIEINENVKLYETLKRAWNDEKNAPILLKFKSTEVARFQTLLASREREIEEMENSANESGDGNEMLLSAIGREELNRAKYVLRSYLRTRIKKIQQFPVHVLQREREAVSGKELVFTEELVKAYEVHAQSVLANFPLKEYQSAFMEFGEEEVGEESMVSHPNEANKMVFIRILEDVGIFKFDDGTDEGDAADLKKGRILFCKFEQFKGLLESSEEGGTPRAELL</sequence>
<accession>K8ERM1</accession>
<evidence type="ECO:0000256" key="1">
    <source>
        <dbReference type="PIRNR" id="PIRNR007764"/>
    </source>
</evidence>
<dbReference type="CDD" id="cd11711">
    <property type="entry name" value="GINS_A_Sld5"/>
    <property type="match status" value="1"/>
</dbReference>
<dbReference type="Pfam" id="PF16922">
    <property type="entry name" value="SLD5_C"/>
    <property type="match status" value="1"/>
</dbReference>
<dbReference type="InterPro" id="IPR036224">
    <property type="entry name" value="GINS_bundle-like_dom_sf"/>
</dbReference>
<evidence type="ECO:0000313" key="3">
    <source>
        <dbReference type="EMBL" id="CCO20594.1"/>
    </source>
</evidence>
<dbReference type="SUPFAM" id="SSF158573">
    <property type="entry name" value="GINS helical bundle-like"/>
    <property type="match status" value="1"/>
</dbReference>
<dbReference type="PANTHER" id="PTHR21206:SF0">
    <property type="entry name" value="DNA REPLICATION COMPLEX GINS PROTEIN SLD5"/>
    <property type="match status" value="1"/>
</dbReference>
<evidence type="ECO:0000259" key="2">
    <source>
        <dbReference type="Pfam" id="PF16922"/>
    </source>
</evidence>
<comment type="function">
    <text evidence="1">The GINS complex plays an essential role in the initiation of DNA replication.</text>
</comment>
<keyword evidence="1" id="KW-0235">DNA replication</keyword>
<dbReference type="RefSeq" id="XP_007508103.1">
    <property type="nucleotide sequence ID" value="XM_007508041.1"/>
</dbReference>
<dbReference type="GeneID" id="19010740"/>
<gene>
    <name evidence="3" type="ordered locus">Bathy18g00900</name>
</gene>
<evidence type="ECO:0000313" key="4">
    <source>
        <dbReference type="Proteomes" id="UP000198341"/>
    </source>
</evidence>
<dbReference type="PIRSF" id="PIRSF007764">
    <property type="entry name" value="Sld5"/>
    <property type="match status" value="1"/>
</dbReference>
<dbReference type="PANTHER" id="PTHR21206">
    <property type="entry name" value="SLD5 PROTEIN"/>
    <property type="match status" value="1"/>
</dbReference>
<comment type="similarity">
    <text evidence="1">Belongs to the GINS4/SLD5 family.</text>
</comment>
<dbReference type="InterPro" id="IPR031633">
    <property type="entry name" value="SLD5_C"/>
</dbReference>
<dbReference type="InterPro" id="IPR008591">
    <property type="entry name" value="GINS_Sld5"/>
</dbReference>
<organism evidence="3 4">
    <name type="scientific">Bathycoccus prasinos</name>
    <dbReference type="NCBI Taxonomy" id="41875"/>
    <lineage>
        <taxon>Eukaryota</taxon>
        <taxon>Viridiplantae</taxon>
        <taxon>Chlorophyta</taxon>
        <taxon>Mamiellophyceae</taxon>
        <taxon>Mamiellales</taxon>
        <taxon>Bathycoccaceae</taxon>
        <taxon>Bathycoccus</taxon>
    </lineage>
</organism>
<dbReference type="AlphaFoldDB" id="K8ERM1"/>
<dbReference type="STRING" id="41875.K8ERM1"/>
<feature type="domain" description="DNA replication complex GINS protein SLD5 C-terminal" evidence="2">
    <location>
        <begin position="169"/>
        <end position="216"/>
    </location>
</feature>
<proteinExistence type="inferred from homology"/>
<comment type="subcellular location">
    <subcellularLocation>
        <location evidence="1">Nucleus</location>
    </subcellularLocation>
</comment>
<dbReference type="KEGG" id="bpg:Bathy18g00900"/>
<name>K8ERM1_9CHLO</name>
<keyword evidence="4" id="KW-1185">Reference proteome</keyword>
<dbReference type="EMBL" id="FO082261">
    <property type="protein sequence ID" value="CCO20594.1"/>
    <property type="molecule type" value="Genomic_DNA"/>
</dbReference>
<dbReference type="OrthoDB" id="338231at2759"/>
<reference evidence="3 4" key="1">
    <citation type="submission" date="2011-10" db="EMBL/GenBank/DDBJ databases">
        <authorList>
            <person name="Genoscope - CEA"/>
        </authorList>
    </citation>
    <scope>NUCLEOTIDE SEQUENCE [LARGE SCALE GENOMIC DNA]</scope>
    <source>
        <strain evidence="3 4">RCC 1105</strain>
    </source>
</reference>
<dbReference type="GO" id="GO:0006261">
    <property type="term" value="P:DNA-templated DNA replication"/>
    <property type="evidence" value="ECO:0007669"/>
    <property type="project" value="InterPro"/>
</dbReference>
<dbReference type="Proteomes" id="UP000198341">
    <property type="component" value="Chromosome 18"/>
</dbReference>
<dbReference type="InterPro" id="IPR038749">
    <property type="entry name" value="Sld5_GINS_A"/>
</dbReference>
<dbReference type="Gene3D" id="1.20.58.1030">
    <property type="match status" value="1"/>
</dbReference>
<keyword evidence="1" id="KW-0539">Nucleus</keyword>
<dbReference type="GO" id="GO:0000811">
    <property type="term" value="C:GINS complex"/>
    <property type="evidence" value="ECO:0007669"/>
    <property type="project" value="UniProtKB-UniRule"/>
</dbReference>